<comment type="caution">
    <text evidence="1">The sequence shown here is derived from an EMBL/GenBank/DDBJ whole genome shotgun (WGS) entry which is preliminary data.</text>
</comment>
<organism evidence="1 2">
    <name type="scientific">Pleurotus cornucopiae</name>
    <name type="common">Cornucopia mushroom</name>
    <dbReference type="NCBI Taxonomy" id="5321"/>
    <lineage>
        <taxon>Eukaryota</taxon>
        <taxon>Fungi</taxon>
        <taxon>Dikarya</taxon>
        <taxon>Basidiomycota</taxon>
        <taxon>Agaricomycotina</taxon>
        <taxon>Agaricomycetes</taxon>
        <taxon>Agaricomycetidae</taxon>
        <taxon>Agaricales</taxon>
        <taxon>Pleurotineae</taxon>
        <taxon>Pleurotaceae</taxon>
        <taxon>Pleurotus</taxon>
    </lineage>
</organism>
<evidence type="ECO:0000313" key="2">
    <source>
        <dbReference type="Proteomes" id="UP000824881"/>
    </source>
</evidence>
<dbReference type="EMBL" id="WQMT02000002">
    <property type="protein sequence ID" value="KAG9227058.1"/>
    <property type="molecule type" value="Genomic_DNA"/>
</dbReference>
<dbReference type="Proteomes" id="UP000824881">
    <property type="component" value="Unassembled WGS sequence"/>
</dbReference>
<accession>A0ACB7JB02</accession>
<evidence type="ECO:0000313" key="1">
    <source>
        <dbReference type="EMBL" id="KAG9227058.1"/>
    </source>
</evidence>
<name>A0ACB7JB02_PLECO</name>
<gene>
    <name evidence="1" type="ORF">CCMSSC00406_0008258</name>
</gene>
<proteinExistence type="predicted"/>
<protein>
    <submittedName>
        <fullName evidence="1">Uncharacterized protein</fullName>
    </submittedName>
</protein>
<sequence>MEPATYPELPPEIWRNILRWYTADQDNNIMFIRDVNRLFYDVAMDHRFERLDLRDLNAGGAFELQRIRDPWLTKRLKWICLSTWTLAQILTEECYRSEHLLPSALQNPRDETTHIIAPSSTVASMLAAPLIECLLDVLASAKNLRKVVVEVRSPPQADFRCIAFPPKFLRAAFAQLACGASASTTTLALRVDYEVLAMMLDELALVQIRSLTELALVTEPREKERVEPIGRVKGQAFFENLGQLPLESLRVFTKEKAVIASQISSILDHNVILPSVRRLDIATTFDNLQQIKSLRANYPSLTVLILHIIAPDSGSSVPLSALDLPNLRDLRLSLKGAFDAPTFWSGHLNAPRLTQLTVTGALGERMGPRKFQRTVLQICAFFASGAVKQVEIHAGVLERILLDALAVAFPGLRRLHIRASRIPEMARFEEEMGCCCYPEWDILELKVEVATPPIGLGNVDAQVLAMIKSALPQASGSS</sequence>
<reference evidence="1 2" key="1">
    <citation type="journal article" date="2021" name="Appl. Environ. Microbiol.">
        <title>Genetic linkage and physical mapping for an oyster mushroom Pleurotus cornucopiae and QTL analysis for the trait cap color.</title>
        <authorList>
            <person name="Zhang Y."/>
            <person name="Gao W."/>
            <person name="Sonnenberg A."/>
            <person name="Chen Q."/>
            <person name="Zhang J."/>
            <person name="Huang C."/>
        </authorList>
    </citation>
    <scope>NUCLEOTIDE SEQUENCE [LARGE SCALE GENOMIC DNA]</scope>
    <source>
        <strain evidence="1">CCMSSC00406</strain>
    </source>
</reference>
<keyword evidence="2" id="KW-1185">Reference proteome</keyword>